<comment type="caution">
    <text evidence="3">The sequence shown here is derived from an EMBL/GenBank/DDBJ whole genome shotgun (WGS) entry which is preliminary data.</text>
</comment>
<sequence>MTYRKKLIEVALPLEAINVESAREKSIRHGHPSTLHLWWARRPLAACRAVLWASLVDDPSSWPEKFPTEEAQNRERQRLFDILGRIELEKDKKGNTKQVVRGLVSWDEINQPNSGVLLEAQREIARCLAWERGEEPPTKPDAIRDYIAKYAPPAYDPFCGGGSIPLEAQRLGLQAHGSDLNPVAVLITKALIEIPPKFKDKPPVNPDSRQKQKISSWEGSQGLAADVRYYGQWMRDEAFKRIGYLYPMVETNHKGTKDTKVIAWLWARTVKCPNPACGCQMPLVRSFQLSTKKGKEAWVEPFVGDVNTEGDFNHKGTEDTKGDDFGVSGVPPKIRFEVKTGKGTAPDGTVNRKGAVCIACNTPVLLDHIRREGKAGRMDAQLMAIVAEGQGGRVYLSPDEEQEYIAKKAQPEWKPESELVFNSRHVTPVIYGMTKHADLFTPRQLVALTTFSDLVSETREKIKADAVAAGIPDDDLPLNDGGIGATAYADAVATYLAFGVDKLADRNSTIATWANNREHARNTFTRQAISMTWDFAESNPFSESSGNFFGGIETIYHILDSNNCLNASGEVLQIDAAQLEPDASFLFSTDPPYYDAVPYSDLSDFLYVWLRSTLVYLYPKLLSTVLVPKKSELVADPYRHGGKERAKLFFEQGLGATFNKLYRSSDPAYPLTVYYAFKQAESKEDSDDQEEQQLGLASTGWETMLEGLMQSNFMIDGTWPIRTELARRMRGQNSNALASSIVLVCRPRPADAPKASRRQFLNELKRDLPQALKLLQQGNIAPVDLAQASIGPGMAIYSKYAAILESNGTSMGVRTALQLINQILDEFLTEQEGEFDSDTRWALTWFEQYQFNEALYGNAETLSKAKNTSIQGMVEAGILEAKAGKVRLLKREDLKTDWKPEKDERTPIWEITQYLIHTLDKNGETGAAELLAKLGNKADLAKELAYRLYSLCDRKGWTQEAIAYNSLVTSWPEITRLANEYKPSPEQLSFSL</sequence>
<evidence type="ECO:0000313" key="4">
    <source>
        <dbReference type="Proteomes" id="UP000315868"/>
    </source>
</evidence>
<dbReference type="Gene3D" id="3.40.50.150">
    <property type="entry name" value="Vaccinia Virus protein VP39"/>
    <property type="match status" value="1"/>
</dbReference>
<gene>
    <name evidence="3" type="ORF">EWV45_19940</name>
</gene>
<organism evidence="3 4">
    <name type="scientific">Microcystis flos-aquae Mf_QC_C_20070823_S10D</name>
    <dbReference type="NCBI Taxonomy" id="2486236"/>
    <lineage>
        <taxon>Bacteria</taxon>
        <taxon>Bacillati</taxon>
        <taxon>Cyanobacteriota</taxon>
        <taxon>Cyanophyceae</taxon>
        <taxon>Oscillatoriophycideae</taxon>
        <taxon>Chroococcales</taxon>
        <taxon>Microcystaceae</taxon>
        <taxon>Microcystis</taxon>
    </lineage>
</organism>
<dbReference type="Proteomes" id="UP000315868">
    <property type="component" value="Unassembled WGS sequence"/>
</dbReference>
<name>A0A552KHC7_9CHRO</name>
<dbReference type="AlphaFoldDB" id="A0A552KHC7"/>
<feature type="region of interest" description="Disordered" evidence="1">
    <location>
        <begin position="198"/>
        <end position="217"/>
    </location>
</feature>
<accession>A0A552KHC7</accession>
<protein>
    <submittedName>
        <fullName evidence="3">DUF1156 domain-containing protein</fullName>
    </submittedName>
</protein>
<evidence type="ECO:0000259" key="2">
    <source>
        <dbReference type="Pfam" id="PF06634"/>
    </source>
</evidence>
<feature type="domain" description="DUF1156" evidence="2">
    <location>
        <begin position="11"/>
        <end position="82"/>
    </location>
</feature>
<dbReference type="EMBL" id="SFAM01000189">
    <property type="protein sequence ID" value="TRV07391.1"/>
    <property type="molecule type" value="Genomic_DNA"/>
</dbReference>
<evidence type="ECO:0000313" key="3">
    <source>
        <dbReference type="EMBL" id="TRV07391.1"/>
    </source>
</evidence>
<proteinExistence type="predicted"/>
<dbReference type="InterPro" id="IPR009537">
    <property type="entry name" value="DUF1156"/>
</dbReference>
<dbReference type="SUPFAM" id="SSF53335">
    <property type="entry name" value="S-adenosyl-L-methionine-dependent methyltransferases"/>
    <property type="match status" value="1"/>
</dbReference>
<dbReference type="InterPro" id="IPR029063">
    <property type="entry name" value="SAM-dependent_MTases_sf"/>
</dbReference>
<dbReference type="Pfam" id="PF06634">
    <property type="entry name" value="DUF1156"/>
    <property type="match status" value="1"/>
</dbReference>
<reference evidence="3 4" key="1">
    <citation type="submission" date="2019-01" db="EMBL/GenBank/DDBJ databases">
        <title>Coherence of Microcystis species and biogeography revealed through population genomics.</title>
        <authorList>
            <person name="Perez-Carrascal O.M."/>
            <person name="Terrat Y."/>
            <person name="Giani A."/>
            <person name="Fortin N."/>
            <person name="Tromas N."/>
            <person name="Shapiro B.J."/>
        </authorList>
    </citation>
    <scope>NUCLEOTIDE SEQUENCE [LARGE SCALE GENOMIC DNA]</scope>
    <source>
        <strain evidence="3">Mf_QC_C_20070823_S10D</strain>
    </source>
</reference>
<evidence type="ECO:0000256" key="1">
    <source>
        <dbReference type="SAM" id="MobiDB-lite"/>
    </source>
</evidence>